<name>A0A8S9Y4P0_APOLU</name>
<dbReference type="OrthoDB" id="10624757at2759"/>
<organism evidence="3 4">
    <name type="scientific">Apolygus lucorum</name>
    <name type="common">Small green plant bug</name>
    <name type="synonym">Lygocoris lucorum</name>
    <dbReference type="NCBI Taxonomy" id="248454"/>
    <lineage>
        <taxon>Eukaryota</taxon>
        <taxon>Metazoa</taxon>
        <taxon>Ecdysozoa</taxon>
        <taxon>Arthropoda</taxon>
        <taxon>Hexapoda</taxon>
        <taxon>Insecta</taxon>
        <taxon>Pterygota</taxon>
        <taxon>Neoptera</taxon>
        <taxon>Paraneoptera</taxon>
        <taxon>Hemiptera</taxon>
        <taxon>Heteroptera</taxon>
        <taxon>Panheteroptera</taxon>
        <taxon>Cimicomorpha</taxon>
        <taxon>Miridae</taxon>
        <taxon>Mirini</taxon>
        <taxon>Apolygus</taxon>
    </lineage>
</organism>
<sequence>MASAGVVALLILGLVAVFVNASLSRDQCTSTRYCPDGYRCCSDTYHCCPVGYRCCFGDTKCCLNLSLNSTVASRSGGSSEINDVSENEEVVVHDQRDYQQILQRVFPGFRAGGRREVMDRPLGDNPVIIVYN</sequence>
<protein>
    <recommendedName>
        <fullName evidence="2">Granulins domain-containing protein</fullName>
    </recommendedName>
</protein>
<evidence type="ECO:0000256" key="1">
    <source>
        <dbReference type="SAM" id="SignalP"/>
    </source>
</evidence>
<dbReference type="EMBL" id="WIXP02000002">
    <property type="protein sequence ID" value="KAF6215541.1"/>
    <property type="molecule type" value="Genomic_DNA"/>
</dbReference>
<accession>A0A8S9Y4P0</accession>
<keyword evidence="1" id="KW-0732">Signal</keyword>
<evidence type="ECO:0000313" key="4">
    <source>
        <dbReference type="Proteomes" id="UP000466442"/>
    </source>
</evidence>
<reference evidence="3" key="1">
    <citation type="journal article" date="2021" name="Mol. Ecol. Resour.">
        <title>Apolygus lucorum genome provides insights into omnivorousness and mesophyll feeding.</title>
        <authorList>
            <person name="Liu Y."/>
            <person name="Liu H."/>
            <person name="Wang H."/>
            <person name="Huang T."/>
            <person name="Liu B."/>
            <person name="Yang B."/>
            <person name="Yin L."/>
            <person name="Li B."/>
            <person name="Zhang Y."/>
            <person name="Zhang S."/>
            <person name="Jiang F."/>
            <person name="Zhang X."/>
            <person name="Ren Y."/>
            <person name="Wang B."/>
            <person name="Wang S."/>
            <person name="Lu Y."/>
            <person name="Wu K."/>
            <person name="Fan W."/>
            <person name="Wang G."/>
        </authorList>
    </citation>
    <scope>NUCLEOTIDE SEQUENCE</scope>
    <source>
        <strain evidence="3">12Hb</strain>
    </source>
</reference>
<feature type="signal peptide" evidence="1">
    <location>
        <begin position="1"/>
        <end position="21"/>
    </location>
</feature>
<keyword evidence="4" id="KW-1185">Reference proteome</keyword>
<dbReference type="PROSITE" id="PS00799">
    <property type="entry name" value="GRANULINS"/>
    <property type="match status" value="1"/>
</dbReference>
<evidence type="ECO:0000259" key="2">
    <source>
        <dbReference type="PROSITE" id="PS00799"/>
    </source>
</evidence>
<comment type="caution">
    <text evidence="3">The sequence shown here is derived from an EMBL/GenBank/DDBJ whole genome shotgun (WGS) entry which is preliminary data.</text>
</comment>
<dbReference type="InterPro" id="IPR000118">
    <property type="entry name" value="Granulin"/>
</dbReference>
<dbReference type="AlphaFoldDB" id="A0A8S9Y4P0"/>
<evidence type="ECO:0000313" key="3">
    <source>
        <dbReference type="EMBL" id="KAF6215541.1"/>
    </source>
</evidence>
<gene>
    <name evidence="3" type="ORF">GE061_010297</name>
</gene>
<proteinExistence type="predicted"/>
<dbReference type="Proteomes" id="UP000466442">
    <property type="component" value="Unassembled WGS sequence"/>
</dbReference>
<feature type="domain" description="Granulins" evidence="2">
    <location>
        <begin position="41"/>
        <end position="54"/>
    </location>
</feature>
<feature type="chain" id="PRO_5035891766" description="Granulins domain-containing protein" evidence="1">
    <location>
        <begin position="22"/>
        <end position="132"/>
    </location>
</feature>